<name>A0A6J7ILN1_9ZZZZ</name>
<proteinExistence type="predicted"/>
<accession>A0A6J7ILN1</accession>
<dbReference type="EMBL" id="CAFBLX010000482">
    <property type="protein sequence ID" value="CAB4931671.1"/>
    <property type="molecule type" value="Genomic_DNA"/>
</dbReference>
<sequence length="157" mass="16081">MNARRTDACGRAVAAATASTMMPSSAPCLSSPVTNLMTNARSSAVVRENKSSSRAERRAAEPAPDVAATSDNFSSTSATVSVDTDADGTSRSASVRQPTPIRPCGNSPDNHDTAGAISPACASDSTAPSSSILTLRERVAATAREVSTILDISTHRT</sequence>
<feature type="compositionally biased region" description="Basic and acidic residues" evidence="1">
    <location>
        <begin position="47"/>
        <end position="60"/>
    </location>
</feature>
<organism evidence="2">
    <name type="scientific">freshwater metagenome</name>
    <dbReference type="NCBI Taxonomy" id="449393"/>
    <lineage>
        <taxon>unclassified sequences</taxon>
        <taxon>metagenomes</taxon>
        <taxon>ecological metagenomes</taxon>
    </lineage>
</organism>
<evidence type="ECO:0000313" key="2">
    <source>
        <dbReference type="EMBL" id="CAB4931671.1"/>
    </source>
</evidence>
<protein>
    <submittedName>
        <fullName evidence="2">Unannotated protein</fullName>
    </submittedName>
</protein>
<reference evidence="2" key="1">
    <citation type="submission" date="2020-05" db="EMBL/GenBank/DDBJ databases">
        <authorList>
            <person name="Chiriac C."/>
            <person name="Salcher M."/>
            <person name="Ghai R."/>
            <person name="Kavagutti S V."/>
        </authorList>
    </citation>
    <scope>NUCLEOTIDE SEQUENCE</scope>
</reference>
<feature type="region of interest" description="Disordered" evidence="1">
    <location>
        <begin position="40"/>
        <end position="129"/>
    </location>
</feature>
<feature type="compositionally biased region" description="Low complexity" evidence="1">
    <location>
        <begin position="74"/>
        <end position="83"/>
    </location>
</feature>
<gene>
    <name evidence="2" type="ORF">UFOPK3472_04124</name>
</gene>
<evidence type="ECO:0000256" key="1">
    <source>
        <dbReference type="SAM" id="MobiDB-lite"/>
    </source>
</evidence>
<dbReference type="AlphaFoldDB" id="A0A6J7ILN1"/>